<sequence length="158" mass="17170">SSSPSRKSPLGMAGVANLFIRLRRLEQTTIGKQKHNVLSSGDESQTQPGLEEGSRGVEKVEVEYHDHFICVGGVNVATLLRVARAALLQQVEALGANALVDEQWECTISGPKPIHKGAYKVYVRYQASATKSRVPDPRRPVALDKAKGVPGLMTIVKR</sequence>
<feature type="non-terminal residue" evidence="2">
    <location>
        <position position="158"/>
    </location>
</feature>
<feature type="compositionally biased region" description="Polar residues" evidence="1">
    <location>
        <begin position="32"/>
        <end position="48"/>
    </location>
</feature>
<gene>
    <name evidence="2" type="ORF">CPB84DRAFT_1641077</name>
</gene>
<proteinExistence type="predicted"/>
<reference evidence="2" key="1">
    <citation type="submission" date="2020-11" db="EMBL/GenBank/DDBJ databases">
        <authorList>
            <consortium name="DOE Joint Genome Institute"/>
            <person name="Ahrendt S."/>
            <person name="Riley R."/>
            <person name="Andreopoulos W."/>
            <person name="LaButti K."/>
            <person name="Pangilinan J."/>
            <person name="Ruiz-duenas F.J."/>
            <person name="Barrasa J.M."/>
            <person name="Sanchez-Garcia M."/>
            <person name="Camarero S."/>
            <person name="Miyauchi S."/>
            <person name="Serrano A."/>
            <person name="Linde D."/>
            <person name="Babiker R."/>
            <person name="Drula E."/>
            <person name="Ayuso-Fernandez I."/>
            <person name="Pacheco R."/>
            <person name="Padilla G."/>
            <person name="Ferreira P."/>
            <person name="Barriuso J."/>
            <person name="Kellner H."/>
            <person name="Castanera R."/>
            <person name="Alfaro M."/>
            <person name="Ramirez L."/>
            <person name="Pisabarro A.G."/>
            <person name="Kuo A."/>
            <person name="Tritt A."/>
            <person name="Lipzen A."/>
            <person name="He G."/>
            <person name="Yan M."/>
            <person name="Ng V."/>
            <person name="Cullen D."/>
            <person name="Martin F."/>
            <person name="Rosso M.-N."/>
            <person name="Henrissat B."/>
            <person name="Hibbett D."/>
            <person name="Martinez A.T."/>
            <person name="Grigoriev I.V."/>
        </authorList>
    </citation>
    <scope>NUCLEOTIDE SEQUENCE</scope>
    <source>
        <strain evidence="2">AH 44721</strain>
    </source>
</reference>
<accession>A0A9P5NR14</accession>
<name>A0A9P5NR14_GYMJU</name>
<dbReference type="OrthoDB" id="3261081at2759"/>
<dbReference type="EMBL" id="JADNYJ010000031">
    <property type="protein sequence ID" value="KAF8903361.1"/>
    <property type="molecule type" value="Genomic_DNA"/>
</dbReference>
<dbReference type="Proteomes" id="UP000724874">
    <property type="component" value="Unassembled WGS sequence"/>
</dbReference>
<protein>
    <submittedName>
        <fullName evidence="2">Uncharacterized protein</fullName>
    </submittedName>
</protein>
<keyword evidence="3" id="KW-1185">Reference proteome</keyword>
<evidence type="ECO:0000313" key="2">
    <source>
        <dbReference type="EMBL" id="KAF8903361.1"/>
    </source>
</evidence>
<feature type="non-terminal residue" evidence="2">
    <location>
        <position position="1"/>
    </location>
</feature>
<evidence type="ECO:0000313" key="3">
    <source>
        <dbReference type="Proteomes" id="UP000724874"/>
    </source>
</evidence>
<dbReference type="AlphaFoldDB" id="A0A9P5NR14"/>
<organism evidence="2 3">
    <name type="scientific">Gymnopilus junonius</name>
    <name type="common">Spectacular rustgill mushroom</name>
    <name type="synonym">Gymnopilus spectabilis subsp. junonius</name>
    <dbReference type="NCBI Taxonomy" id="109634"/>
    <lineage>
        <taxon>Eukaryota</taxon>
        <taxon>Fungi</taxon>
        <taxon>Dikarya</taxon>
        <taxon>Basidiomycota</taxon>
        <taxon>Agaricomycotina</taxon>
        <taxon>Agaricomycetes</taxon>
        <taxon>Agaricomycetidae</taxon>
        <taxon>Agaricales</taxon>
        <taxon>Agaricineae</taxon>
        <taxon>Hymenogastraceae</taxon>
        <taxon>Gymnopilus</taxon>
    </lineage>
</organism>
<feature type="region of interest" description="Disordered" evidence="1">
    <location>
        <begin position="32"/>
        <end position="56"/>
    </location>
</feature>
<evidence type="ECO:0000256" key="1">
    <source>
        <dbReference type="SAM" id="MobiDB-lite"/>
    </source>
</evidence>
<comment type="caution">
    <text evidence="2">The sequence shown here is derived from an EMBL/GenBank/DDBJ whole genome shotgun (WGS) entry which is preliminary data.</text>
</comment>